<feature type="chain" id="PRO_5040204703" description="Sulfotransferase" evidence="2">
    <location>
        <begin position="19"/>
        <end position="277"/>
    </location>
</feature>
<evidence type="ECO:0000256" key="2">
    <source>
        <dbReference type="SAM" id="SignalP"/>
    </source>
</evidence>
<organism evidence="3 4">
    <name type="scientific">Conger conger</name>
    <name type="common">Conger eel</name>
    <name type="synonym">Muraena conger</name>
    <dbReference type="NCBI Taxonomy" id="82655"/>
    <lineage>
        <taxon>Eukaryota</taxon>
        <taxon>Metazoa</taxon>
        <taxon>Chordata</taxon>
        <taxon>Craniata</taxon>
        <taxon>Vertebrata</taxon>
        <taxon>Euteleostomi</taxon>
        <taxon>Actinopterygii</taxon>
        <taxon>Neopterygii</taxon>
        <taxon>Teleostei</taxon>
        <taxon>Anguilliformes</taxon>
        <taxon>Congridae</taxon>
        <taxon>Conger</taxon>
    </lineage>
</organism>
<evidence type="ECO:0000313" key="4">
    <source>
        <dbReference type="Proteomes" id="UP001152803"/>
    </source>
</evidence>
<feature type="compositionally biased region" description="Low complexity" evidence="1">
    <location>
        <begin position="67"/>
        <end position="80"/>
    </location>
</feature>
<proteinExistence type="predicted"/>
<name>A0A9Q1CW36_CONCO</name>
<dbReference type="AlphaFoldDB" id="A0A9Q1CW36"/>
<dbReference type="GO" id="GO:0006790">
    <property type="term" value="P:sulfur compound metabolic process"/>
    <property type="evidence" value="ECO:0007669"/>
    <property type="project" value="TreeGrafter"/>
</dbReference>
<reference evidence="3" key="1">
    <citation type="journal article" date="2023" name="Science">
        <title>Genome structures resolve the early diversification of teleost fishes.</title>
        <authorList>
            <person name="Parey E."/>
            <person name="Louis A."/>
            <person name="Montfort J."/>
            <person name="Bouchez O."/>
            <person name="Roques C."/>
            <person name="Iampietro C."/>
            <person name="Lluch J."/>
            <person name="Castinel A."/>
            <person name="Donnadieu C."/>
            <person name="Desvignes T."/>
            <person name="Floi Bucao C."/>
            <person name="Jouanno E."/>
            <person name="Wen M."/>
            <person name="Mejri S."/>
            <person name="Dirks R."/>
            <person name="Jansen H."/>
            <person name="Henkel C."/>
            <person name="Chen W.J."/>
            <person name="Zahm M."/>
            <person name="Cabau C."/>
            <person name="Klopp C."/>
            <person name="Thompson A.W."/>
            <person name="Robinson-Rechavi M."/>
            <person name="Braasch I."/>
            <person name="Lecointre G."/>
            <person name="Bobe J."/>
            <person name="Postlethwait J.H."/>
            <person name="Berthelot C."/>
            <person name="Roest Crollius H."/>
            <person name="Guiguen Y."/>
        </authorList>
    </citation>
    <scope>NUCLEOTIDE SEQUENCE</scope>
    <source>
        <strain evidence="3">Concon-B</strain>
    </source>
</reference>
<dbReference type="GO" id="GO:0006044">
    <property type="term" value="P:N-acetylglucosamine metabolic process"/>
    <property type="evidence" value="ECO:0007669"/>
    <property type="project" value="TreeGrafter"/>
</dbReference>
<accession>A0A9Q1CW36</accession>
<dbReference type="EMBL" id="JAFJMO010000018">
    <property type="protein sequence ID" value="KAJ8250211.1"/>
    <property type="molecule type" value="Genomic_DNA"/>
</dbReference>
<evidence type="ECO:0008006" key="5">
    <source>
        <dbReference type="Google" id="ProtNLM"/>
    </source>
</evidence>
<dbReference type="GO" id="GO:0008459">
    <property type="term" value="F:chondroitin 6-sulfotransferase activity"/>
    <property type="evidence" value="ECO:0007669"/>
    <property type="project" value="TreeGrafter"/>
</dbReference>
<dbReference type="GO" id="GO:0001517">
    <property type="term" value="F:N-acetylglucosamine 6-O-sulfotransferase activity"/>
    <property type="evidence" value="ECO:0007669"/>
    <property type="project" value="TreeGrafter"/>
</dbReference>
<sequence length="277" mass="30940">MRNKYAVIFVFIVALVIIEKENNIIARVSDKLTTRQNPHTPLKPTVSSMDPLKPTVSSVDPMKPTGSSSSSSPSSSSSCPPREPSTTVQPPGRREVTLTEAPRRRRDVGKHILLLAATRTGSSFVGEFFNQQAGTMFYLFEPLWHVERRLVSAPGGTNSSVSSRTYREVLQQLFLCDFSLLERFIEPPPARHVTAALFRRESSASLCEEPVCTPAVKDVFERYHCKERPCGPLNFTLASLACRRKAHRAIKTVRVRQLEALRPLVEDPAWTCGSSSW</sequence>
<dbReference type="Proteomes" id="UP001152803">
    <property type="component" value="Unassembled WGS sequence"/>
</dbReference>
<dbReference type="InterPro" id="IPR051135">
    <property type="entry name" value="Gal/GlcNAc/GalNAc_ST"/>
</dbReference>
<keyword evidence="4" id="KW-1185">Reference proteome</keyword>
<dbReference type="PANTHER" id="PTHR10704:SF60">
    <property type="entry name" value="CARBOHYDRATE SULFOTRANSFERASE 3"/>
    <property type="match status" value="1"/>
</dbReference>
<evidence type="ECO:0000256" key="1">
    <source>
        <dbReference type="SAM" id="MobiDB-lite"/>
    </source>
</evidence>
<evidence type="ECO:0000313" key="3">
    <source>
        <dbReference type="EMBL" id="KAJ8250211.1"/>
    </source>
</evidence>
<keyword evidence="2" id="KW-0732">Signal</keyword>
<gene>
    <name evidence="3" type="ORF">COCON_G00221330</name>
</gene>
<protein>
    <recommendedName>
        <fullName evidence="5">Sulfotransferase</fullName>
    </recommendedName>
</protein>
<feature type="region of interest" description="Disordered" evidence="1">
    <location>
        <begin position="34"/>
        <end position="102"/>
    </location>
</feature>
<comment type="caution">
    <text evidence="3">The sequence shown here is derived from an EMBL/GenBank/DDBJ whole genome shotgun (WGS) entry which is preliminary data.</text>
</comment>
<dbReference type="PANTHER" id="PTHR10704">
    <property type="entry name" value="CARBOHYDRATE SULFOTRANSFERASE"/>
    <property type="match status" value="1"/>
</dbReference>
<dbReference type="OrthoDB" id="6138663at2759"/>
<feature type="signal peptide" evidence="2">
    <location>
        <begin position="1"/>
        <end position="18"/>
    </location>
</feature>